<dbReference type="InterPro" id="IPR029071">
    <property type="entry name" value="Ubiquitin-like_domsf"/>
</dbReference>
<dbReference type="Proteomes" id="UP000250140">
    <property type="component" value="Unassembled WGS sequence"/>
</dbReference>
<dbReference type="PROSITE" id="PS50053">
    <property type="entry name" value="UBIQUITIN_2"/>
    <property type="match status" value="2"/>
</dbReference>
<evidence type="ECO:0000313" key="3">
    <source>
        <dbReference type="EMBL" id="OCL05483.1"/>
    </source>
</evidence>
<sequence>MSGDNNTYGALRIEDINGEEVVNINGMSQYTTVKTFRRLVATRIRRSPEDVRLMAFGRLMDDDSTLGECGVEENTIISRIVTSLPEDTIPHNKIAPVRPSTNTASDHPSRLREKYEGRKLENVFVKKLDGRSLTVHDIPLQMTVKDFVKYVAYEKGMDVENVRLLFGGKEMNTESNLIVMDYGLMNGSELILVYRLIGGGCH</sequence>
<dbReference type="EMBL" id="KV750275">
    <property type="protein sequence ID" value="OCL05483.1"/>
    <property type="molecule type" value="Genomic_DNA"/>
</dbReference>
<reference evidence="3 4" key="1">
    <citation type="journal article" date="2016" name="Nat. Commun.">
        <title>Ectomycorrhizal ecology is imprinted in the genome of the dominant symbiotic fungus Cenococcum geophilum.</title>
        <authorList>
            <consortium name="DOE Joint Genome Institute"/>
            <person name="Peter M."/>
            <person name="Kohler A."/>
            <person name="Ohm R.A."/>
            <person name="Kuo A."/>
            <person name="Krutzmann J."/>
            <person name="Morin E."/>
            <person name="Arend M."/>
            <person name="Barry K.W."/>
            <person name="Binder M."/>
            <person name="Choi C."/>
            <person name="Clum A."/>
            <person name="Copeland A."/>
            <person name="Grisel N."/>
            <person name="Haridas S."/>
            <person name="Kipfer T."/>
            <person name="LaButti K."/>
            <person name="Lindquist E."/>
            <person name="Lipzen A."/>
            <person name="Maire R."/>
            <person name="Meier B."/>
            <person name="Mihaltcheva S."/>
            <person name="Molinier V."/>
            <person name="Murat C."/>
            <person name="Poggeler S."/>
            <person name="Quandt C.A."/>
            <person name="Sperisen C."/>
            <person name="Tritt A."/>
            <person name="Tisserant E."/>
            <person name="Crous P.W."/>
            <person name="Henrissat B."/>
            <person name="Nehls U."/>
            <person name="Egli S."/>
            <person name="Spatafora J.W."/>
            <person name="Grigoriev I.V."/>
            <person name="Martin F.M."/>
        </authorList>
    </citation>
    <scope>NUCLEOTIDE SEQUENCE [LARGE SCALE GENOMIC DNA]</scope>
    <source>
        <strain evidence="3 4">CBS 207.34</strain>
    </source>
</reference>
<evidence type="ECO:0000259" key="2">
    <source>
        <dbReference type="PROSITE" id="PS50053"/>
    </source>
</evidence>
<dbReference type="Gene3D" id="3.10.20.90">
    <property type="entry name" value="Phosphatidylinositol 3-kinase Catalytic Subunit, Chain A, domain 1"/>
    <property type="match status" value="2"/>
</dbReference>
<name>A0A8E2EVL1_9PEZI</name>
<dbReference type="SMART" id="SM00213">
    <property type="entry name" value="UBQ"/>
    <property type="match status" value="2"/>
</dbReference>
<dbReference type="OrthoDB" id="428577at2759"/>
<evidence type="ECO:0000256" key="1">
    <source>
        <dbReference type="SAM" id="MobiDB-lite"/>
    </source>
</evidence>
<proteinExistence type="predicted"/>
<feature type="region of interest" description="Disordered" evidence="1">
    <location>
        <begin position="90"/>
        <end position="109"/>
    </location>
</feature>
<accession>A0A8E2EVL1</accession>
<protein>
    <recommendedName>
        <fullName evidence="2">Ubiquitin-like domain-containing protein</fullName>
    </recommendedName>
</protein>
<dbReference type="InterPro" id="IPR000626">
    <property type="entry name" value="Ubiquitin-like_dom"/>
</dbReference>
<dbReference type="CDD" id="cd17039">
    <property type="entry name" value="Ubl_ubiquitin_like"/>
    <property type="match status" value="1"/>
</dbReference>
<dbReference type="SUPFAM" id="SSF54236">
    <property type="entry name" value="Ubiquitin-like"/>
    <property type="match status" value="2"/>
</dbReference>
<evidence type="ECO:0000313" key="4">
    <source>
        <dbReference type="Proteomes" id="UP000250140"/>
    </source>
</evidence>
<gene>
    <name evidence="3" type="ORF">AOQ84DRAFT_366605</name>
</gene>
<organism evidence="3 4">
    <name type="scientific">Glonium stellatum</name>
    <dbReference type="NCBI Taxonomy" id="574774"/>
    <lineage>
        <taxon>Eukaryota</taxon>
        <taxon>Fungi</taxon>
        <taxon>Dikarya</taxon>
        <taxon>Ascomycota</taxon>
        <taxon>Pezizomycotina</taxon>
        <taxon>Dothideomycetes</taxon>
        <taxon>Pleosporomycetidae</taxon>
        <taxon>Gloniales</taxon>
        <taxon>Gloniaceae</taxon>
        <taxon>Glonium</taxon>
    </lineage>
</organism>
<feature type="domain" description="Ubiquitin-like" evidence="2">
    <location>
        <begin position="32"/>
        <end position="77"/>
    </location>
</feature>
<dbReference type="Pfam" id="PF00240">
    <property type="entry name" value="ubiquitin"/>
    <property type="match status" value="2"/>
</dbReference>
<keyword evidence="4" id="KW-1185">Reference proteome</keyword>
<feature type="domain" description="Ubiquitin-like" evidence="2">
    <location>
        <begin position="121"/>
        <end position="199"/>
    </location>
</feature>
<dbReference type="AlphaFoldDB" id="A0A8E2EVL1"/>